<organism evidence="1 2">
    <name type="scientific">Xylanibacillus composti</name>
    <dbReference type="NCBI Taxonomy" id="1572762"/>
    <lineage>
        <taxon>Bacteria</taxon>
        <taxon>Bacillati</taxon>
        <taxon>Bacillota</taxon>
        <taxon>Bacilli</taxon>
        <taxon>Bacillales</taxon>
        <taxon>Paenibacillaceae</taxon>
        <taxon>Xylanibacillus</taxon>
    </lineage>
</organism>
<evidence type="ECO:0000313" key="1">
    <source>
        <dbReference type="EMBL" id="GIQ70435.1"/>
    </source>
</evidence>
<gene>
    <name evidence="1" type="ORF">XYCOK13_32590</name>
</gene>
<proteinExistence type="predicted"/>
<accession>A0A8J4H686</accession>
<name>A0A8J4H686_9BACL</name>
<dbReference type="Proteomes" id="UP000677918">
    <property type="component" value="Unassembled WGS sequence"/>
</dbReference>
<dbReference type="AlphaFoldDB" id="A0A8J4H686"/>
<evidence type="ECO:0000313" key="2">
    <source>
        <dbReference type="Proteomes" id="UP000677918"/>
    </source>
</evidence>
<dbReference type="EMBL" id="BOVK01000049">
    <property type="protein sequence ID" value="GIQ70435.1"/>
    <property type="molecule type" value="Genomic_DNA"/>
</dbReference>
<comment type="caution">
    <text evidence="1">The sequence shown here is derived from an EMBL/GenBank/DDBJ whole genome shotgun (WGS) entry which is preliminary data.</text>
</comment>
<keyword evidence="2" id="KW-1185">Reference proteome</keyword>
<protein>
    <submittedName>
        <fullName evidence="1">Uncharacterized protein</fullName>
    </submittedName>
</protein>
<reference evidence="1" key="1">
    <citation type="submission" date="2021-04" db="EMBL/GenBank/DDBJ databases">
        <title>Draft genome sequence of Xylanibacillus composti strain K13.</title>
        <authorList>
            <person name="Uke A."/>
            <person name="Chhe C."/>
            <person name="Baramee S."/>
            <person name="Kosugi A."/>
        </authorList>
    </citation>
    <scope>NUCLEOTIDE SEQUENCE</scope>
    <source>
        <strain evidence="1">K13</strain>
    </source>
</reference>
<sequence length="55" mass="6506">MEQFIRQTKANHRRITGFLNWNTYIQRNGELIVLTMDTLGQEHIESRLRSVGYVA</sequence>
<dbReference type="RefSeq" id="WP_315910948.1">
    <property type="nucleotide sequence ID" value="NZ_QQSZ01000004.1"/>
</dbReference>